<proteinExistence type="inferred from homology"/>
<dbReference type="OMA" id="FKYGVPF"/>
<name>A0A484BAD9_DRONA</name>
<feature type="region of interest" description="Disordered" evidence="9">
    <location>
        <begin position="80"/>
        <end position="109"/>
    </location>
</feature>
<sequence>MSFTQKLNNYTKRKSFKYGVPFLIMIVGGSFGLQQFSNLRYQYAKMQPVTPEEMKKFGVTMKKRQEVTLESEYDKVKGIDIENWSNKRGPRPWEEEGLPTTSSSPTAKQ</sequence>
<evidence type="ECO:0000256" key="1">
    <source>
        <dbReference type="ARBA" id="ARBA00004434"/>
    </source>
</evidence>
<keyword evidence="12" id="KW-1185">Reference proteome</keyword>
<gene>
    <name evidence="11" type="ORF">AWZ03_007836</name>
</gene>
<comment type="similarity">
    <text evidence="2">Belongs to the COX16 family.</text>
</comment>
<dbReference type="OrthoDB" id="5516033at2759"/>
<evidence type="ECO:0000256" key="2">
    <source>
        <dbReference type="ARBA" id="ARBA00008370"/>
    </source>
</evidence>
<keyword evidence="8 10" id="KW-0472">Membrane</keyword>
<dbReference type="Proteomes" id="UP000295192">
    <property type="component" value="Unassembled WGS sequence"/>
</dbReference>
<reference evidence="11 12" key="1">
    <citation type="journal article" date="2019" name="J. Hered.">
        <title>An Improved Genome Assembly for Drosophila navojoa, the Basal Species in the mojavensis Cluster.</title>
        <authorList>
            <person name="Vanderlinde T."/>
            <person name="Dupim E.G."/>
            <person name="Nazario-Yepiz N.O."/>
            <person name="Carvalho A.B."/>
        </authorList>
    </citation>
    <scope>NUCLEOTIDE SEQUENCE [LARGE SCALE GENOMIC DNA]</scope>
    <source>
        <strain evidence="11">Navoj_Jal97</strain>
        <tissue evidence="11">Whole organism</tissue>
    </source>
</reference>
<dbReference type="PANTHER" id="PTHR17130:SF14">
    <property type="entry name" value="CYTOCHROME C OXIDASE ASSEMBLY PROTEIN COX16 HOMOLOG, MITOCHONDRIAL"/>
    <property type="match status" value="1"/>
</dbReference>
<dbReference type="InterPro" id="IPR020164">
    <property type="entry name" value="Cyt_c_Oxase_assmbl_COX16"/>
</dbReference>
<keyword evidence="5" id="KW-0999">Mitochondrion inner membrane</keyword>
<evidence type="ECO:0000313" key="12">
    <source>
        <dbReference type="Proteomes" id="UP000295192"/>
    </source>
</evidence>
<dbReference type="PANTHER" id="PTHR17130">
    <property type="entry name" value="MITOCHONDRIAL OUTER MEMBRANE PROTEIN 25"/>
    <property type="match status" value="1"/>
</dbReference>
<evidence type="ECO:0000313" key="11">
    <source>
        <dbReference type="EMBL" id="TDG45698.1"/>
    </source>
</evidence>
<dbReference type="GO" id="GO:0033617">
    <property type="term" value="P:mitochondrial respiratory chain complex IV assembly"/>
    <property type="evidence" value="ECO:0007669"/>
    <property type="project" value="TreeGrafter"/>
</dbReference>
<evidence type="ECO:0000256" key="5">
    <source>
        <dbReference type="ARBA" id="ARBA00022792"/>
    </source>
</evidence>
<organism evidence="11 12">
    <name type="scientific">Drosophila navojoa</name>
    <name type="common">Fruit fly</name>
    <dbReference type="NCBI Taxonomy" id="7232"/>
    <lineage>
        <taxon>Eukaryota</taxon>
        <taxon>Metazoa</taxon>
        <taxon>Ecdysozoa</taxon>
        <taxon>Arthropoda</taxon>
        <taxon>Hexapoda</taxon>
        <taxon>Insecta</taxon>
        <taxon>Pterygota</taxon>
        <taxon>Neoptera</taxon>
        <taxon>Endopterygota</taxon>
        <taxon>Diptera</taxon>
        <taxon>Brachycera</taxon>
        <taxon>Muscomorpha</taxon>
        <taxon>Ephydroidea</taxon>
        <taxon>Drosophilidae</taxon>
        <taxon>Drosophila</taxon>
    </lineage>
</organism>
<evidence type="ECO:0000256" key="8">
    <source>
        <dbReference type="ARBA" id="ARBA00023136"/>
    </source>
</evidence>
<evidence type="ECO:0000256" key="6">
    <source>
        <dbReference type="ARBA" id="ARBA00022989"/>
    </source>
</evidence>
<feature type="transmembrane region" description="Helical" evidence="10">
    <location>
        <begin position="20"/>
        <end position="37"/>
    </location>
</feature>
<evidence type="ECO:0000256" key="10">
    <source>
        <dbReference type="SAM" id="Phobius"/>
    </source>
</evidence>
<keyword evidence="4 10" id="KW-0812">Transmembrane</keyword>
<comment type="caution">
    <text evidence="11">The sequence shown here is derived from an EMBL/GenBank/DDBJ whole genome shotgun (WGS) entry which is preliminary data.</text>
</comment>
<dbReference type="Pfam" id="PF14138">
    <property type="entry name" value="COX16"/>
    <property type="match status" value="1"/>
</dbReference>
<dbReference type="KEGG" id="dnv:108650994"/>
<dbReference type="AlphaFoldDB" id="A0A484BAD9"/>
<accession>A0A484BAD9</accession>
<protein>
    <recommendedName>
        <fullName evidence="3">Cytochrome c oxidase assembly protein COX16 homolog, mitochondrial</fullName>
    </recommendedName>
</protein>
<comment type="subcellular location">
    <subcellularLocation>
        <location evidence="1">Mitochondrion inner membrane</location>
        <topology evidence="1">Single-pass membrane protein</topology>
    </subcellularLocation>
</comment>
<evidence type="ECO:0000256" key="9">
    <source>
        <dbReference type="SAM" id="MobiDB-lite"/>
    </source>
</evidence>
<dbReference type="GO" id="GO:0005743">
    <property type="term" value="C:mitochondrial inner membrane"/>
    <property type="evidence" value="ECO:0007669"/>
    <property type="project" value="UniProtKB-SubCell"/>
</dbReference>
<evidence type="ECO:0000256" key="3">
    <source>
        <dbReference type="ARBA" id="ARBA00021814"/>
    </source>
</evidence>
<evidence type="ECO:0000256" key="7">
    <source>
        <dbReference type="ARBA" id="ARBA00023128"/>
    </source>
</evidence>
<dbReference type="EMBL" id="LSRL02000072">
    <property type="protein sequence ID" value="TDG45698.1"/>
    <property type="molecule type" value="Genomic_DNA"/>
</dbReference>
<evidence type="ECO:0000256" key="4">
    <source>
        <dbReference type="ARBA" id="ARBA00022692"/>
    </source>
</evidence>
<feature type="compositionally biased region" description="Polar residues" evidence="9">
    <location>
        <begin position="99"/>
        <end position="109"/>
    </location>
</feature>
<dbReference type="STRING" id="7232.A0A484BAD9"/>
<keyword evidence="6 10" id="KW-1133">Transmembrane helix</keyword>
<keyword evidence="7" id="KW-0496">Mitochondrion</keyword>